<reference evidence="5 6" key="1">
    <citation type="submission" date="2013-02" db="EMBL/GenBank/DDBJ databases">
        <title>Genome sequence of Clostridium saccharoperbutylacetonicum N1-4(HMT).</title>
        <authorList>
            <person name="Poehlein A."/>
            <person name="Daniel R."/>
        </authorList>
    </citation>
    <scope>NUCLEOTIDE SEQUENCE [LARGE SCALE GENOMIC DNA]</scope>
    <source>
        <strain evidence="6">N1-4(HMT)</strain>
    </source>
</reference>
<evidence type="ECO:0000313" key="6">
    <source>
        <dbReference type="Proteomes" id="UP000011728"/>
    </source>
</evidence>
<dbReference type="PANTHER" id="PTHR37164">
    <property type="entry name" value="BACTERIOHEMERYTHRIN"/>
    <property type="match status" value="1"/>
</dbReference>
<sequence length="134" mass="16000">MSLRWDDKLLIGVENVDKQHKELFNYLDKFLSAVKEGKGKQEIENALNFLEDYTIKHFHDEEEIQKRYRYPRMNEQCKQHEAFKKELKDLRSGFEDIGASVLLALNVQNKMVNWVKNHISTLDRDLGEYIKNKK</sequence>
<dbReference type="GO" id="GO:0046872">
    <property type="term" value="F:metal ion binding"/>
    <property type="evidence" value="ECO:0007669"/>
    <property type="project" value="UniProtKB-KW"/>
</dbReference>
<dbReference type="PANTHER" id="PTHR37164:SF1">
    <property type="entry name" value="BACTERIOHEMERYTHRIN"/>
    <property type="match status" value="1"/>
</dbReference>
<dbReference type="KEGG" id="csr:Cspa_c22470"/>
<dbReference type="InterPro" id="IPR012312">
    <property type="entry name" value="Hemerythrin-like"/>
</dbReference>
<dbReference type="eggNOG" id="COG2703">
    <property type="taxonomic scope" value="Bacteria"/>
</dbReference>
<dbReference type="RefSeq" id="WP_015392331.1">
    <property type="nucleotide sequence ID" value="NC_020291.1"/>
</dbReference>
<dbReference type="InterPro" id="IPR035938">
    <property type="entry name" value="Hemerythrin-like_sf"/>
</dbReference>
<dbReference type="NCBIfam" id="NF033749">
    <property type="entry name" value="bact_hemeryth"/>
    <property type="match status" value="1"/>
</dbReference>
<evidence type="ECO:0000256" key="3">
    <source>
        <dbReference type="ARBA" id="ARBA00023004"/>
    </source>
</evidence>
<dbReference type="HOGENOM" id="CLU_086902_3_1_9"/>
<name>M1MX13_9CLOT</name>
<keyword evidence="2" id="KW-0479">Metal-binding</keyword>
<feature type="domain" description="Hemerythrin-like" evidence="4">
    <location>
        <begin position="12"/>
        <end position="126"/>
    </location>
</feature>
<organism evidence="5 6">
    <name type="scientific">Clostridium saccharoperbutylacetonicum N1-4(HMT)</name>
    <dbReference type="NCBI Taxonomy" id="931276"/>
    <lineage>
        <taxon>Bacteria</taxon>
        <taxon>Bacillati</taxon>
        <taxon>Bacillota</taxon>
        <taxon>Clostridia</taxon>
        <taxon>Eubacteriales</taxon>
        <taxon>Clostridiaceae</taxon>
        <taxon>Clostridium</taxon>
    </lineage>
</organism>
<protein>
    <submittedName>
        <fullName evidence="5">Hemerythrin-like metal-binding protein</fullName>
    </submittedName>
</protein>
<comment type="similarity">
    <text evidence="1">Belongs to the hemerythrin family.</text>
</comment>
<dbReference type="OrthoDB" id="9797092at2"/>
<evidence type="ECO:0000259" key="4">
    <source>
        <dbReference type="Pfam" id="PF01814"/>
    </source>
</evidence>
<gene>
    <name evidence="5" type="ORF">Cspa_c22470</name>
</gene>
<dbReference type="InterPro" id="IPR050669">
    <property type="entry name" value="Hemerythrin"/>
</dbReference>
<dbReference type="STRING" id="36745.CLSAP_20610"/>
<dbReference type="CDD" id="cd12107">
    <property type="entry name" value="Hemerythrin"/>
    <property type="match status" value="1"/>
</dbReference>
<keyword evidence="6" id="KW-1185">Reference proteome</keyword>
<dbReference type="Gene3D" id="1.20.120.50">
    <property type="entry name" value="Hemerythrin-like"/>
    <property type="match status" value="1"/>
</dbReference>
<accession>M1MX13</accession>
<dbReference type="SUPFAM" id="SSF47188">
    <property type="entry name" value="Hemerythrin-like"/>
    <property type="match status" value="1"/>
</dbReference>
<dbReference type="InterPro" id="IPR012827">
    <property type="entry name" value="Hemerythrin_metal-bd"/>
</dbReference>
<keyword evidence="3" id="KW-0408">Iron</keyword>
<dbReference type="PATRIC" id="fig|931276.5.peg.2246"/>
<dbReference type="NCBIfam" id="TIGR02481">
    <property type="entry name" value="hemeryth_dom"/>
    <property type="match status" value="1"/>
</dbReference>
<dbReference type="Proteomes" id="UP000011728">
    <property type="component" value="Chromosome"/>
</dbReference>
<dbReference type="AlphaFoldDB" id="M1MX13"/>
<proteinExistence type="inferred from homology"/>
<dbReference type="EMBL" id="CP004121">
    <property type="protein sequence ID" value="AGF56012.1"/>
    <property type="molecule type" value="Genomic_DNA"/>
</dbReference>
<evidence type="ECO:0000256" key="1">
    <source>
        <dbReference type="ARBA" id="ARBA00010587"/>
    </source>
</evidence>
<evidence type="ECO:0000256" key="2">
    <source>
        <dbReference type="ARBA" id="ARBA00022723"/>
    </source>
</evidence>
<dbReference type="Pfam" id="PF01814">
    <property type="entry name" value="Hemerythrin"/>
    <property type="match status" value="1"/>
</dbReference>
<evidence type="ECO:0000313" key="5">
    <source>
        <dbReference type="EMBL" id="AGF56012.1"/>
    </source>
</evidence>